<comment type="similarity">
    <text evidence="1">Belongs to the methyltransferase superfamily. PrmA family.</text>
</comment>
<proteinExistence type="inferred from homology"/>
<dbReference type="GO" id="GO:0008757">
    <property type="term" value="F:S-adenosylmethionine-dependent methyltransferase activity"/>
    <property type="evidence" value="ECO:0007669"/>
    <property type="project" value="UniProtKB-ARBA"/>
</dbReference>
<keyword evidence="5" id="KW-1185">Reference proteome</keyword>
<dbReference type="PANTHER" id="PTHR23290">
    <property type="entry name" value="RRNA N6-ADENOSINE-METHYLTRANSFERASE METTL5"/>
    <property type="match status" value="1"/>
</dbReference>
<protein>
    <recommendedName>
        <fullName evidence="2">Methyltransferase-like protein 5</fullName>
    </recommendedName>
</protein>
<dbReference type="Proteomes" id="UP001245683">
    <property type="component" value="Unassembled WGS sequence"/>
</dbReference>
<dbReference type="InterPro" id="IPR051720">
    <property type="entry name" value="rRNA_MeTrfase/Polyamine_Synth"/>
</dbReference>
<dbReference type="InterPro" id="IPR029063">
    <property type="entry name" value="SAM-dependent_MTases_sf"/>
</dbReference>
<evidence type="ECO:0000313" key="5">
    <source>
        <dbReference type="Proteomes" id="UP001245683"/>
    </source>
</evidence>
<dbReference type="PANTHER" id="PTHR23290:SF0">
    <property type="entry name" value="RRNA N6-ADENOSINE-METHYLTRANSFERASE METTL5"/>
    <property type="match status" value="1"/>
</dbReference>
<feature type="domain" description="Methyltransferase small" evidence="3">
    <location>
        <begin position="42"/>
        <end position="126"/>
    </location>
</feature>
<dbReference type="CDD" id="cd02440">
    <property type="entry name" value="AdoMet_MTases"/>
    <property type="match status" value="1"/>
</dbReference>
<dbReference type="GO" id="GO:0032259">
    <property type="term" value="P:methylation"/>
    <property type="evidence" value="ECO:0007669"/>
    <property type="project" value="InterPro"/>
</dbReference>
<dbReference type="PROSITE" id="PS00092">
    <property type="entry name" value="N6_MTASE"/>
    <property type="match status" value="1"/>
</dbReference>
<dbReference type="Pfam" id="PF05175">
    <property type="entry name" value="MTS"/>
    <property type="match status" value="1"/>
</dbReference>
<dbReference type="RefSeq" id="WP_315342420.1">
    <property type="nucleotide sequence ID" value="NZ_JAVDZE010000003.1"/>
</dbReference>
<evidence type="ECO:0000256" key="2">
    <source>
        <dbReference type="ARBA" id="ARBA00041374"/>
    </source>
</evidence>
<accession>A0AAE4NVE0</accession>
<organism evidence="4 5">
    <name type="scientific">Thermococcus waiotapuensis</name>
    <dbReference type="NCBI Taxonomy" id="90909"/>
    <lineage>
        <taxon>Archaea</taxon>
        <taxon>Methanobacteriati</taxon>
        <taxon>Methanobacteriota</taxon>
        <taxon>Thermococci</taxon>
        <taxon>Thermococcales</taxon>
        <taxon>Thermococcaceae</taxon>
        <taxon>Thermococcus</taxon>
    </lineage>
</organism>
<dbReference type="GO" id="GO:0003676">
    <property type="term" value="F:nucleic acid binding"/>
    <property type="evidence" value="ECO:0007669"/>
    <property type="project" value="InterPro"/>
</dbReference>
<dbReference type="SUPFAM" id="SSF53335">
    <property type="entry name" value="S-adenosyl-L-methionine-dependent methyltransferases"/>
    <property type="match status" value="1"/>
</dbReference>
<dbReference type="InterPro" id="IPR002052">
    <property type="entry name" value="DNA_methylase_N6_adenine_CS"/>
</dbReference>
<evidence type="ECO:0000259" key="3">
    <source>
        <dbReference type="Pfam" id="PF05175"/>
    </source>
</evidence>
<sequence>MKKKHLAILLSKLEGFRNPKPWLEQYRTPGNVAAELLWLAYSLGDLRGKTVADLGAGTGVLSVGAALLGAEKVYAVEIDPEALALARKNAESLGLDNIEFLLEDVSEFSERVDAVVMNPPFGSQVKHADRPFLLKAFEVSDVVYSIHLSKPEVRDFIEAFTRDNGFKITHHLTLPFEIPAQFDFHRKRLERIMVDVYRFERVGNGKAEAD</sequence>
<dbReference type="EMBL" id="JAVDZE010000003">
    <property type="protein sequence ID" value="MDV3104275.1"/>
    <property type="molecule type" value="Genomic_DNA"/>
</dbReference>
<dbReference type="AlphaFoldDB" id="A0AAE4NVE0"/>
<evidence type="ECO:0000256" key="1">
    <source>
        <dbReference type="ARBA" id="ARBA00009741"/>
    </source>
</evidence>
<name>A0AAE4NVE0_9EURY</name>
<comment type="caution">
    <text evidence="4">The sequence shown here is derived from an EMBL/GenBank/DDBJ whole genome shotgun (WGS) entry which is preliminary data.</text>
</comment>
<reference evidence="4 5" key="1">
    <citation type="submission" date="2023-08" db="EMBL/GenBank/DDBJ databases">
        <title>Draft genome sequence of Thermococcus waiotapuensis WT1T, a thermophilic sulphur-dependent archaeon from order Thermococcales.</title>
        <authorList>
            <person name="Manners S.H."/>
            <person name="Carere C.R."/>
            <person name="Dhami M.K."/>
            <person name="Dobson R.C.J."/>
            <person name="Stott M.B."/>
        </authorList>
    </citation>
    <scope>NUCLEOTIDE SEQUENCE [LARGE SCALE GENOMIC DNA]</scope>
    <source>
        <strain evidence="4 5">WT1</strain>
    </source>
</reference>
<evidence type="ECO:0000313" key="4">
    <source>
        <dbReference type="EMBL" id="MDV3104275.1"/>
    </source>
</evidence>
<dbReference type="InterPro" id="IPR007848">
    <property type="entry name" value="Small_mtfrase_dom"/>
</dbReference>
<dbReference type="Gene3D" id="3.40.50.150">
    <property type="entry name" value="Vaccinia Virus protein VP39"/>
    <property type="match status" value="1"/>
</dbReference>
<gene>
    <name evidence="4" type="ORF">RBI02_06965</name>
</gene>